<dbReference type="AlphaFoldDB" id="A0A1B1AZ00"/>
<gene>
    <name evidence="1" type="ORF">AVL59_21155</name>
</gene>
<dbReference type="EMBL" id="CP016279">
    <property type="protein sequence ID" value="ANP51760.1"/>
    <property type="molecule type" value="Genomic_DNA"/>
</dbReference>
<organism evidence="1 2">
    <name type="scientific">Streptomyces griseochromogenes</name>
    <dbReference type="NCBI Taxonomy" id="68214"/>
    <lineage>
        <taxon>Bacteria</taxon>
        <taxon>Bacillati</taxon>
        <taxon>Actinomycetota</taxon>
        <taxon>Actinomycetes</taxon>
        <taxon>Kitasatosporales</taxon>
        <taxon>Streptomycetaceae</taxon>
        <taxon>Streptomyces</taxon>
    </lineage>
</organism>
<dbReference type="KEGG" id="sgs:AVL59_21155"/>
<name>A0A1B1AZ00_9ACTN</name>
<dbReference type="OrthoDB" id="4334464at2"/>
<proteinExistence type="predicted"/>
<accession>A0A1B1AZ00</accession>
<reference evidence="1 2" key="1">
    <citation type="submission" date="2016-06" db="EMBL/GenBank/DDBJ databases">
        <title>Complete genome sequence of Streptomyces griseochromogenes ATCC 14511, the Blasticidin S producer.</title>
        <authorList>
            <person name="Wu L."/>
        </authorList>
    </citation>
    <scope>NUCLEOTIDE SEQUENCE [LARGE SCALE GENOMIC DNA]</scope>
    <source>
        <strain evidence="1 2">ATCC 14511</strain>
    </source>
</reference>
<protein>
    <submittedName>
        <fullName evidence="1">Uncharacterized protein</fullName>
    </submittedName>
</protein>
<sequence>MNAAGLSRPHLTVQDGHGTGLGSGVRLTRIFDRPCGCCSQSSMNTAWRPWWQAARARRGQVTRWTGFVAHLTETCVTDVANVMQQAAAPEPGADTGQRLGVVCGGRGGRRICVAAVDQVFGAALS</sequence>
<dbReference type="Proteomes" id="UP000092659">
    <property type="component" value="Chromosome"/>
</dbReference>
<evidence type="ECO:0000313" key="1">
    <source>
        <dbReference type="EMBL" id="ANP51760.1"/>
    </source>
</evidence>
<evidence type="ECO:0000313" key="2">
    <source>
        <dbReference type="Proteomes" id="UP000092659"/>
    </source>
</evidence>